<protein>
    <submittedName>
        <fullName evidence="1">CLUMA_CG003887, isoform A</fullName>
    </submittedName>
</protein>
<organism evidence="1 2">
    <name type="scientific">Clunio marinus</name>
    <dbReference type="NCBI Taxonomy" id="568069"/>
    <lineage>
        <taxon>Eukaryota</taxon>
        <taxon>Metazoa</taxon>
        <taxon>Ecdysozoa</taxon>
        <taxon>Arthropoda</taxon>
        <taxon>Hexapoda</taxon>
        <taxon>Insecta</taxon>
        <taxon>Pterygota</taxon>
        <taxon>Neoptera</taxon>
        <taxon>Endopterygota</taxon>
        <taxon>Diptera</taxon>
        <taxon>Nematocera</taxon>
        <taxon>Chironomoidea</taxon>
        <taxon>Chironomidae</taxon>
        <taxon>Clunio</taxon>
    </lineage>
</organism>
<accession>A0A1J1HQ56</accession>
<evidence type="ECO:0000313" key="2">
    <source>
        <dbReference type="Proteomes" id="UP000183832"/>
    </source>
</evidence>
<gene>
    <name evidence="1" type="ORF">CLUMA_CG003887</name>
</gene>
<proteinExistence type="predicted"/>
<keyword evidence="2" id="KW-1185">Reference proteome</keyword>
<dbReference type="Proteomes" id="UP000183832">
    <property type="component" value="Unassembled WGS sequence"/>
</dbReference>
<reference evidence="1 2" key="1">
    <citation type="submission" date="2015-04" db="EMBL/GenBank/DDBJ databases">
        <authorList>
            <person name="Syromyatnikov M.Y."/>
            <person name="Popov V.N."/>
        </authorList>
    </citation>
    <scope>NUCLEOTIDE SEQUENCE [LARGE SCALE GENOMIC DNA]</scope>
</reference>
<evidence type="ECO:0000313" key="1">
    <source>
        <dbReference type="EMBL" id="CRK90173.1"/>
    </source>
</evidence>
<dbReference type="EMBL" id="CVRI01000017">
    <property type="protein sequence ID" value="CRK90173.1"/>
    <property type="molecule type" value="Genomic_DNA"/>
</dbReference>
<sequence>MRLLIHQRAKAITTTTTLTKPGKFTISFADIKTHSNSCITIQQLMLVHRSDEVQFKAYMTTFHTTTND</sequence>
<name>A0A1J1HQ56_9DIPT</name>
<dbReference type="AlphaFoldDB" id="A0A1J1HQ56"/>